<proteinExistence type="predicted"/>
<protein>
    <submittedName>
        <fullName evidence="1">Uncharacterized protein</fullName>
    </submittedName>
</protein>
<dbReference type="EMBL" id="JADCNM010000533">
    <property type="protein sequence ID" value="KAG0446843.1"/>
    <property type="molecule type" value="Genomic_DNA"/>
</dbReference>
<dbReference type="Proteomes" id="UP000636800">
    <property type="component" value="Unassembled WGS sequence"/>
</dbReference>
<dbReference type="Proteomes" id="UP000639772">
    <property type="component" value="Unassembled WGS sequence"/>
</dbReference>
<reference evidence="3 4" key="1">
    <citation type="journal article" date="2020" name="Nat. Food">
        <title>A phased Vanilla planifolia genome enables genetic improvement of flavour and production.</title>
        <authorList>
            <person name="Hasing T."/>
            <person name="Tang H."/>
            <person name="Brym M."/>
            <person name="Khazi F."/>
            <person name="Huang T."/>
            <person name="Chambers A.H."/>
        </authorList>
    </citation>
    <scope>NUCLEOTIDE SEQUENCE [LARGE SCALE GENOMIC DNA]</scope>
    <source>
        <tissue evidence="1">Leaf</tissue>
    </source>
</reference>
<comment type="caution">
    <text evidence="1">The sequence shown here is derived from an EMBL/GenBank/DDBJ whole genome shotgun (WGS) entry which is preliminary data.</text>
</comment>
<evidence type="ECO:0000313" key="3">
    <source>
        <dbReference type="Proteomes" id="UP000636800"/>
    </source>
</evidence>
<feature type="non-terminal residue" evidence="1">
    <location>
        <position position="1"/>
    </location>
</feature>
<dbReference type="AlphaFoldDB" id="A0A835U2W3"/>
<accession>A0A835U2W3</accession>
<gene>
    <name evidence="2" type="ORF">HPP92_028604</name>
    <name evidence="1" type="ORF">HPP92_028610</name>
</gene>
<evidence type="ECO:0000313" key="1">
    <source>
        <dbReference type="EMBL" id="KAG0446843.1"/>
    </source>
</evidence>
<evidence type="ECO:0000313" key="4">
    <source>
        <dbReference type="Proteomes" id="UP000639772"/>
    </source>
</evidence>
<keyword evidence="3" id="KW-1185">Reference proteome</keyword>
<organism evidence="1 4">
    <name type="scientific">Vanilla planifolia</name>
    <name type="common">Vanilla</name>
    <dbReference type="NCBI Taxonomy" id="51239"/>
    <lineage>
        <taxon>Eukaryota</taxon>
        <taxon>Viridiplantae</taxon>
        <taxon>Streptophyta</taxon>
        <taxon>Embryophyta</taxon>
        <taxon>Tracheophyta</taxon>
        <taxon>Spermatophyta</taxon>
        <taxon>Magnoliopsida</taxon>
        <taxon>Liliopsida</taxon>
        <taxon>Asparagales</taxon>
        <taxon>Orchidaceae</taxon>
        <taxon>Vanilloideae</taxon>
        <taxon>Vanilleae</taxon>
        <taxon>Vanilla</taxon>
    </lineage>
</organism>
<sequence length="107" mass="11651">MMLAALAVSGSARLWSGSHCGGRAGRRYLYTAAGGAYVRLALVRVGNQGGPGLWETGVEVYCNGRHLGCDLRRECGRRLEGSAGGGQCPVQHWRARRWPEGVMYMRK</sequence>
<dbReference type="EMBL" id="JADCNL010000532">
    <property type="protein sequence ID" value="KAG0446931.1"/>
    <property type="molecule type" value="Genomic_DNA"/>
</dbReference>
<name>A0A835U2W3_VANPL</name>
<evidence type="ECO:0000313" key="2">
    <source>
        <dbReference type="EMBL" id="KAG0446931.1"/>
    </source>
</evidence>